<dbReference type="SMART" id="SM00028">
    <property type="entry name" value="TPR"/>
    <property type="match status" value="3"/>
</dbReference>
<keyword evidence="2" id="KW-1133">Transmembrane helix</keyword>
<keyword evidence="2" id="KW-0812">Transmembrane</keyword>
<dbReference type="SUPFAM" id="SSF48452">
    <property type="entry name" value="TPR-like"/>
    <property type="match status" value="1"/>
</dbReference>
<proteinExistence type="predicted"/>
<feature type="region of interest" description="Disordered" evidence="1">
    <location>
        <begin position="90"/>
        <end position="124"/>
    </location>
</feature>
<dbReference type="EMBL" id="JAKNAX010000021">
    <property type="protein sequence ID" value="MDE1346682.1"/>
    <property type="molecule type" value="Genomic_DNA"/>
</dbReference>
<organism evidence="3 4">
    <name type="scientific">Vibrio aestuarianus</name>
    <dbReference type="NCBI Taxonomy" id="28171"/>
    <lineage>
        <taxon>Bacteria</taxon>
        <taxon>Pseudomonadati</taxon>
        <taxon>Pseudomonadota</taxon>
        <taxon>Gammaproteobacteria</taxon>
        <taxon>Vibrionales</taxon>
        <taxon>Vibrionaceae</taxon>
        <taxon>Vibrio</taxon>
    </lineage>
</organism>
<dbReference type="Gene3D" id="1.25.40.10">
    <property type="entry name" value="Tetratricopeptide repeat domain"/>
    <property type="match status" value="1"/>
</dbReference>
<dbReference type="RefSeq" id="WP_176313395.1">
    <property type="nucleotide sequence ID" value="NZ_JAKNAX010000021.1"/>
</dbReference>
<evidence type="ECO:0000256" key="1">
    <source>
        <dbReference type="SAM" id="MobiDB-lite"/>
    </source>
</evidence>
<evidence type="ECO:0008006" key="5">
    <source>
        <dbReference type="Google" id="ProtNLM"/>
    </source>
</evidence>
<reference evidence="3" key="1">
    <citation type="submission" date="2022-02" db="EMBL/GenBank/DDBJ databases">
        <title>Emergence and expansion in Europe of a Vibrio aestuarianus clonal complex pathogenic for oysters.</title>
        <authorList>
            <person name="Mesnil A."/>
            <person name="Travers M.-A."/>
        </authorList>
    </citation>
    <scope>NUCLEOTIDE SEQUENCE</scope>
    <source>
        <strain evidence="3">19_064_15T1</strain>
    </source>
</reference>
<dbReference type="InterPro" id="IPR011990">
    <property type="entry name" value="TPR-like_helical_dom_sf"/>
</dbReference>
<gene>
    <name evidence="3" type="ORF">L9X51_09590</name>
</gene>
<dbReference type="Proteomes" id="UP001140978">
    <property type="component" value="Unassembled WGS sequence"/>
</dbReference>
<evidence type="ECO:0000313" key="3">
    <source>
        <dbReference type="EMBL" id="MDE1346682.1"/>
    </source>
</evidence>
<name>A0A9X4J0J0_9VIBR</name>
<comment type="caution">
    <text evidence="3">The sequence shown here is derived from an EMBL/GenBank/DDBJ whole genome shotgun (WGS) entry which is preliminary data.</text>
</comment>
<protein>
    <recommendedName>
        <fullName evidence="5">MSHA biogenesis protein MshN</fullName>
    </recommendedName>
</protein>
<dbReference type="AlphaFoldDB" id="A0A9X4J0J0"/>
<evidence type="ECO:0000256" key="2">
    <source>
        <dbReference type="SAM" id="Phobius"/>
    </source>
</evidence>
<keyword evidence="2" id="KW-0472">Membrane</keyword>
<evidence type="ECO:0000313" key="4">
    <source>
        <dbReference type="Proteomes" id="UP001140978"/>
    </source>
</evidence>
<sequence length="350" mass="38390">MSAINNALSELAQQQRPTMSSLEKAKVVKVKRSRSWLWLVTGFAASLTVGGWAVSQQQVMVSEQVSTLTVPVAFSEQEVPSPTKKIVTNDGQVYSVPTVPSRSSPKLDAEAQRAPSSSEPEKKAPIKLAQVASIPEASVIVDTSSVMIEQVELTPQQLAEKAMQRAAKAVDSNSLKEALDSYNEVLRYTPDNDIARQKLAALYYGKGDARKAFDILQAGIKSNYEGEALRIALAKLLLKEKQTEAALTPLVHLPHNPSVDYLALRAALAQKVKQDTMALESYQSLVKLDSENARWWLGLAITQERNMDLSAAKYSYQQSLTKVGLSNQSQLFIRDRLKVLSSLEESTSAN</sequence>
<accession>A0A9X4J0J0</accession>
<feature type="transmembrane region" description="Helical" evidence="2">
    <location>
        <begin position="36"/>
        <end position="54"/>
    </location>
</feature>
<dbReference type="InterPro" id="IPR019734">
    <property type="entry name" value="TPR_rpt"/>
</dbReference>